<comment type="caution">
    <text evidence="1">The sequence shown here is derived from an EMBL/GenBank/DDBJ whole genome shotgun (WGS) entry which is preliminary data.</text>
</comment>
<dbReference type="EMBL" id="JBJKFK010005329">
    <property type="protein sequence ID" value="KAL3308383.1"/>
    <property type="molecule type" value="Genomic_DNA"/>
</dbReference>
<accession>A0ABD2PMV6</accession>
<evidence type="ECO:0000313" key="1">
    <source>
        <dbReference type="EMBL" id="KAL3308383.1"/>
    </source>
</evidence>
<sequence length="167" mass="18750">MRAYTYPTTEKASSNTKDLTPMSVNAISSICEQIAICLNRLETVKLCGYLNGQEALRMTFAKKRKLRRVPLNDRKNRPYAILERQRMQPLQDDSDTETDAMELSLDDSPDMDETLPAQEIEVHIGEPAHQDAAATTENEVFRAWLVGFTYGLTEDDGSTSRLSTATS</sequence>
<dbReference type="AlphaFoldDB" id="A0ABD2PMV6"/>
<name>A0ABD2PMV6_9PLAT</name>
<gene>
    <name evidence="1" type="ORF">Ciccas_013088</name>
</gene>
<dbReference type="Proteomes" id="UP001626550">
    <property type="component" value="Unassembled WGS sequence"/>
</dbReference>
<feature type="non-terminal residue" evidence="1">
    <location>
        <position position="167"/>
    </location>
</feature>
<reference evidence="1 2" key="1">
    <citation type="submission" date="2024-11" db="EMBL/GenBank/DDBJ databases">
        <title>Adaptive evolution of stress response genes in parasites aligns with host niche diversity.</title>
        <authorList>
            <person name="Hahn C."/>
            <person name="Resl P."/>
        </authorList>
    </citation>
    <scope>NUCLEOTIDE SEQUENCE [LARGE SCALE GENOMIC DNA]</scope>
    <source>
        <strain evidence="1">EGGRZ-B1_66</strain>
        <tissue evidence="1">Body</tissue>
    </source>
</reference>
<protein>
    <submittedName>
        <fullName evidence="1">Uncharacterized protein</fullName>
    </submittedName>
</protein>
<keyword evidence="2" id="KW-1185">Reference proteome</keyword>
<evidence type="ECO:0000313" key="2">
    <source>
        <dbReference type="Proteomes" id="UP001626550"/>
    </source>
</evidence>
<organism evidence="1 2">
    <name type="scientific">Cichlidogyrus casuarinus</name>
    <dbReference type="NCBI Taxonomy" id="1844966"/>
    <lineage>
        <taxon>Eukaryota</taxon>
        <taxon>Metazoa</taxon>
        <taxon>Spiralia</taxon>
        <taxon>Lophotrochozoa</taxon>
        <taxon>Platyhelminthes</taxon>
        <taxon>Monogenea</taxon>
        <taxon>Monopisthocotylea</taxon>
        <taxon>Dactylogyridea</taxon>
        <taxon>Ancyrocephalidae</taxon>
        <taxon>Cichlidogyrus</taxon>
    </lineage>
</organism>
<proteinExistence type="predicted"/>